<accession>A0A1B8S8C7</accession>
<organism evidence="1 2">
    <name type="scientific">Mycolicibacter kumamotonensis</name>
    <dbReference type="NCBI Taxonomy" id="354243"/>
    <lineage>
        <taxon>Bacteria</taxon>
        <taxon>Bacillati</taxon>
        <taxon>Actinomycetota</taxon>
        <taxon>Actinomycetes</taxon>
        <taxon>Mycobacteriales</taxon>
        <taxon>Mycobacteriaceae</taxon>
        <taxon>Mycolicibacter</taxon>
    </lineage>
</organism>
<dbReference type="Proteomes" id="UP000092668">
    <property type="component" value="Unassembled WGS sequence"/>
</dbReference>
<name>A0A1B8S8C7_9MYCO</name>
<keyword evidence="2" id="KW-1185">Reference proteome</keyword>
<proteinExistence type="predicted"/>
<evidence type="ECO:0000313" key="1">
    <source>
        <dbReference type="EMBL" id="OBY29005.1"/>
    </source>
</evidence>
<evidence type="ECO:0000313" key="2">
    <source>
        <dbReference type="Proteomes" id="UP000092668"/>
    </source>
</evidence>
<sequence>EPDLLVYKELHVVGALGVEYPAHRAALEILALGRWPFDRITRESTGFAGLAQLLTSLADESARSSGALHNVFLPTP</sequence>
<gene>
    <name evidence="1" type="ORF">ACT18_25440</name>
</gene>
<feature type="non-terminal residue" evidence="1">
    <location>
        <position position="1"/>
    </location>
</feature>
<dbReference type="AlphaFoldDB" id="A0A1B8S8C7"/>
<dbReference type="EMBL" id="LFOE01000243">
    <property type="protein sequence ID" value="OBY29005.1"/>
    <property type="molecule type" value="Genomic_DNA"/>
</dbReference>
<dbReference type="PATRIC" id="fig|354243.3.peg.5370"/>
<protein>
    <submittedName>
        <fullName evidence="1">Alcohol dehydrogenase</fullName>
    </submittedName>
</protein>
<comment type="caution">
    <text evidence="1">The sequence shown here is derived from an EMBL/GenBank/DDBJ whole genome shotgun (WGS) entry which is preliminary data.</text>
</comment>
<reference evidence="1 2" key="1">
    <citation type="submission" date="2015-06" db="EMBL/GenBank/DDBJ databases">
        <title>Genome sequence of Mycobacterium kumamotonense strain Roo.</title>
        <authorList>
            <person name="Greninger A.L."/>
            <person name="Cunningham G."/>
            <person name="Miller S."/>
        </authorList>
    </citation>
    <scope>NUCLEOTIDE SEQUENCE [LARGE SCALE GENOMIC DNA]</scope>
    <source>
        <strain evidence="1 2">Roo</strain>
    </source>
</reference>